<accession>A0AA38CIL1</accession>
<comment type="similarity">
    <text evidence="2">Belongs to the oxygen-dependent FAD-linked oxidoreductase family.</text>
</comment>
<evidence type="ECO:0000256" key="1">
    <source>
        <dbReference type="ARBA" id="ARBA00005147"/>
    </source>
</evidence>
<dbReference type="SUPFAM" id="SSF56176">
    <property type="entry name" value="FAD-binding/transporter-associated domain-like"/>
    <property type="match status" value="1"/>
</dbReference>
<sequence>MLCKYSCVPPAPPVICKTGNSSCTVNSAYEPWGDRIPCNASTVFYPSSEDDILRAVAYGNKNKLKMKVVSGFSHTIPKLVCPGSGDGTGIVISTRNYNKEIAVDRASMTVTADSGVGLGELVDAVAASGLALVAAPYWEGISLGGLLSTGSHGSSLWGRGGALHEYVVSLRLVVPASPREGYAKVVTLREGDPDLSAAKVSLGVLGVISKVTLRAEPQFKRNVTNAVKTDDDVEEQVLPFATAHEFGDLTWYPYQRRVVYKMDGRAPVAAEGNGVNDFIGFRSTPILVTTALRSTEKMLEKSKNSAGKCKEAKLIVDSKLALANGLKNNDFLFTKYPVVGFQNKMQTSGSCYKSSPADLVDACPWDPRFKGLFFYETTAIFSLSKIKAFISDVKKLRDMEPQALCGIELYNGFLIRFIRRSTAYLGQPGDSVVIDFNYYRADSASTPRLNEDVWEEIEQIAFFKHGARPHWAKNRNLAFLGANAKYPNLSKFLQAMKKYDPDGLFSSEWSDEMLRGMKKVEKGDGCALEGLCICEEDRHCAPKEGYLCRPGKIYSDARVCRYQEAAIASTLSQ</sequence>
<dbReference type="FunFam" id="3.30.465.10:FF:000033">
    <property type="entry name" value="L-gulonolactone oxidase 5"/>
    <property type="match status" value="1"/>
</dbReference>
<dbReference type="Gene3D" id="3.30.70.2520">
    <property type="match status" value="1"/>
</dbReference>
<proteinExistence type="inferred from homology"/>
<dbReference type="InterPro" id="IPR007173">
    <property type="entry name" value="ALO_C"/>
</dbReference>
<evidence type="ECO:0000259" key="8">
    <source>
        <dbReference type="PROSITE" id="PS51387"/>
    </source>
</evidence>
<dbReference type="EC" id="1.1.3.8" evidence="3"/>
<evidence type="ECO:0000256" key="2">
    <source>
        <dbReference type="ARBA" id="ARBA00005466"/>
    </source>
</evidence>
<gene>
    <name evidence="9" type="ORF">KI387_012395</name>
</gene>
<comment type="caution">
    <text evidence="9">The sequence shown here is derived from an EMBL/GenBank/DDBJ whole genome shotgun (WGS) entry which is preliminary data.</text>
</comment>
<dbReference type="EMBL" id="JAHRHJ020000009">
    <property type="protein sequence ID" value="KAH9300812.1"/>
    <property type="molecule type" value="Genomic_DNA"/>
</dbReference>
<evidence type="ECO:0000256" key="5">
    <source>
        <dbReference type="ARBA" id="ARBA00022729"/>
    </source>
</evidence>
<evidence type="ECO:0000256" key="4">
    <source>
        <dbReference type="ARBA" id="ARBA00022644"/>
    </source>
</evidence>
<comment type="catalytic activity">
    <reaction evidence="7">
        <text>L-gulono-1,4-lactone + O2 = L-ascorbate + H2O2 + H(+)</text>
        <dbReference type="Rhea" id="RHEA:32363"/>
        <dbReference type="ChEBI" id="CHEBI:15378"/>
        <dbReference type="ChEBI" id="CHEBI:15379"/>
        <dbReference type="ChEBI" id="CHEBI:16240"/>
        <dbReference type="ChEBI" id="CHEBI:17587"/>
        <dbReference type="ChEBI" id="CHEBI:38290"/>
        <dbReference type="EC" id="1.1.3.8"/>
    </reaction>
</comment>
<dbReference type="InterPro" id="IPR055154">
    <property type="entry name" value="GULLO2-like_C"/>
</dbReference>
<dbReference type="GO" id="GO:0003885">
    <property type="term" value="F:D-arabinono-1,4-lactone oxidase activity"/>
    <property type="evidence" value="ECO:0007669"/>
    <property type="project" value="InterPro"/>
</dbReference>
<dbReference type="GO" id="GO:0019853">
    <property type="term" value="P:L-ascorbic acid biosynthetic process"/>
    <property type="evidence" value="ECO:0007669"/>
    <property type="project" value="UniProtKB-KW"/>
</dbReference>
<dbReference type="NCBIfam" id="TIGR01677">
    <property type="entry name" value="pln_FAD_oxido"/>
    <property type="match status" value="1"/>
</dbReference>
<feature type="domain" description="FAD-binding PCMH-type" evidence="8">
    <location>
        <begin position="36"/>
        <end position="218"/>
    </location>
</feature>
<dbReference type="Pfam" id="PF22906">
    <property type="entry name" value="GULLO2-like_3rd"/>
    <property type="match status" value="1"/>
</dbReference>
<evidence type="ECO:0000256" key="7">
    <source>
        <dbReference type="ARBA" id="ARBA00048083"/>
    </source>
</evidence>
<dbReference type="Gene3D" id="3.30.465.10">
    <property type="match status" value="1"/>
</dbReference>
<keyword evidence="10" id="KW-1185">Reference proteome</keyword>
<dbReference type="PROSITE" id="PS51387">
    <property type="entry name" value="FAD_PCMH"/>
    <property type="match status" value="1"/>
</dbReference>
<keyword evidence="6" id="KW-0560">Oxidoreductase</keyword>
<evidence type="ECO:0000313" key="9">
    <source>
        <dbReference type="EMBL" id="KAH9300812.1"/>
    </source>
</evidence>
<dbReference type="InterPro" id="IPR036318">
    <property type="entry name" value="FAD-bd_PCMH-like_sf"/>
</dbReference>
<keyword evidence="4" id="KW-0060">Ascorbate biosynthesis</keyword>
<dbReference type="PANTHER" id="PTHR13878:SF125">
    <property type="entry name" value="L-GULONOLACTONE OXIDASE 3"/>
    <property type="match status" value="1"/>
</dbReference>
<evidence type="ECO:0000313" key="10">
    <source>
        <dbReference type="Proteomes" id="UP000824469"/>
    </source>
</evidence>
<keyword evidence="5" id="KW-0732">Signal</keyword>
<reference evidence="9 10" key="1">
    <citation type="journal article" date="2021" name="Nat. Plants">
        <title>The Taxus genome provides insights into paclitaxel biosynthesis.</title>
        <authorList>
            <person name="Xiong X."/>
            <person name="Gou J."/>
            <person name="Liao Q."/>
            <person name="Li Y."/>
            <person name="Zhou Q."/>
            <person name="Bi G."/>
            <person name="Li C."/>
            <person name="Du R."/>
            <person name="Wang X."/>
            <person name="Sun T."/>
            <person name="Guo L."/>
            <person name="Liang H."/>
            <person name="Lu P."/>
            <person name="Wu Y."/>
            <person name="Zhang Z."/>
            <person name="Ro D.K."/>
            <person name="Shang Y."/>
            <person name="Huang S."/>
            <person name="Yan J."/>
        </authorList>
    </citation>
    <scope>NUCLEOTIDE SEQUENCE [LARGE SCALE GENOMIC DNA]</scope>
    <source>
        <strain evidence="9">Ta-2019</strain>
    </source>
</reference>
<dbReference type="GO" id="GO:0016020">
    <property type="term" value="C:membrane"/>
    <property type="evidence" value="ECO:0007669"/>
    <property type="project" value="InterPro"/>
</dbReference>
<evidence type="ECO:0000256" key="6">
    <source>
        <dbReference type="ARBA" id="ARBA00023002"/>
    </source>
</evidence>
<dbReference type="InterPro" id="IPR016166">
    <property type="entry name" value="FAD-bd_PCMH"/>
</dbReference>
<evidence type="ECO:0000256" key="3">
    <source>
        <dbReference type="ARBA" id="ARBA00013121"/>
    </source>
</evidence>
<dbReference type="Pfam" id="PF01565">
    <property type="entry name" value="FAD_binding_4"/>
    <property type="match status" value="1"/>
</dbReference>
<protein>
    <recommendedName>
        <fullName evidence="3">L-gulonolactone oxidase</fullName>
        <ecNumber evidence="3">1.1.3.8</ecNumber>
    </recommendedName>
</protein>
<name>A0AA38CIL1_TAXCH</name>
<dbReference type="PANTHER" id="PTHR13878">
    <property type="entry name" value="GULONOLACTONE OXIDASE"/>
    <property type="match status" value="1"/>
</dbReference>
<dbReference type="InterPro" id="IPR006094">
    <property type="entry name" value="Oxid_FAD_bind_N"/>
</dbReference>
<dbReference type="InterPro" id="IPR050432">
    <property type="entry name" value="FAD-linked_Oxidoreductases_BP"/>
</dbReference>
<dbReference type="AlphaFoldDB" id="A0AA38CIL1"/>
<dbReference type="InterPro" id="IPR016169">
    <property type="entry name" value="FAD-bd_PCMH_sub2"/>
</dbReference>
<dbReference type="GO" id="GO:0050105">
    <property type="term" value="F:L-gulonolactone oxidase activity"/>
    <property type="evidence" value="ECO:0007669"/>
    <property type="project" value="UniProtKB-EC"/>
</dbReference>
<organism evidence="9 10">
    <name type="scientific">Taxus chinensis</name>
    <name type="common">Chinese yew</name>
    <name type="synonym">Taxus wallichiana var. chinensis</name>
    <dbReference type="NCBI Taxonomy" id="29808"/>
    <lineage>
        <taxon>Eukaryota</taxon>
        <taxon>Viridiplantae</taxon>
        <taxon>Streptophyta</taxon>
        <taxon>Embryophyta</taxon>
        <taxon>Tracheophyta</taxon>
        <taxon>Spermatophyta</taxon>
        <taxon>Pinopsida</taxon>
        <taxon>Pinidae</taxon>
        <taxon>Conifers II</taxon>
        <taxon>Cupressales</taxon>
        <taxon>Taxaceae</taxon>
        <taxon>Taxus</taxon>
    </lineage>
</organism>
<dbReference type="Pfam" id="PF04030">
    <property type="entry name" value="ALO"/>
    <property type="match status" value="1"/>
</dbReference>
<dbReference type="InterPro" id="IPR010030">
    <property type="entry name" value="GULO_Plant"/>
</dbReference>
<dbReference type="GO" id="GO:0071949">
    <property type="term" value="F:FAD binding"/>
    <property type="evidence" value="ECO:0007669"/>
    <property type="project" value="InterPro"/>
</dbReference>
<dbReference type="OMA" id="YGMISPY"/>
<comment type="pathway">
    <text evidence="1">Cofactor biosynthesis; L-ascorbate biosynthesis.</text>
</comment>
<dbReference type="Proteomes" id="UP000824469">
    <property type="component" value="Unassembled WGS sequence"/>
</dbReference>